<dbReference type="RefSeq" id="WP_104300934.1">
    <property type="nucleotide sequence ID" value="NZ_PSNX01000002.1"/>
</dbReference>
<gene>
    <name evidence="1" type="ORF">C1704_03230</name>
</gene>
<accession>A0A2S5SYP6</accession>
<dbReference type="Proteomes" id="UP000238605">
    <property type="component" value="Unassembled WGS sequence"/>
</dbReference>
<dbReference type="AlphaFoldDB" id="A0A2S5SYP6"/>
<evidence type="ECO:0000313" key="2">
    <source>
        <dbReference type="Proteomes" id="UP000238605"/>
    </source>
</evidence>
<evidence type="ECO:0008006" key="3">
    <source>
        <dbReference type="Google" id="ProtNLM"/>
    </source>
</evidence>
<protein>
    <recommendedName>
        <fullName evidence="3">Chemotaxis protein</fullName>
    </recommendedName>
</protein>
<dbReference type="OrthoDB" id="8559696at2"/>
<evidence type="ECO:0000313" key="1">
    <source>
        <dbReference type="EMBL" id="PPE67885.1"/>
    </source>
</evidence>
<dbReference type="EMBL" id="PSNX01000002">
    <property type="protein sequence ID" value="PPE67885.1"/>
    <property type="molecule type" value="Genomic_DNA"/>
</dbReference>
<name>A0A2S5SYP6_9BURK</name>
<organism evidence="1 2">
    <name type="scientific">Caldimonas caldifontis</name>
    <dbReference type="NCBI Taxonomy" id="1452508"/>
    <lineage>
        <taxon>Bacteria</taxon>
        <taxon>Pseudomonadati</taxon>
        <taxon>Pseudomonadota</taxon>
        <taxon>Betaproteobacteria</taxon>
        <taxon>Burkholderiales</taxon>
        <taxon>Sphaerotilaceae</taxon>
        <taxon>Caldimonas</taxon>
    </lineage>
</organism>
<reference evidence="1 2" key="1">
    <citation type="submission" date="2018-02" db="EMBL/GenBank/DDBJ databases">
        <title>Reclassifiation of [Polyangium] brachysporum DSM 7029 as Guopingzhaonella breviflexa gen. nov., sp. nov., a member of the family Comamonadaceae.</title>
        <authorList>
            <person name="Tang B."/>
        </authorList>
    </citation>
    <scope>NUCLEOTIDE SEQUENCE [LARGE SCALE GENOMIC DNA]</scope>
    <source>
        <strain evidence="1 2">BCRC 80649</strain>
    </source>
</reference>
<comment type="caution">
    <text evidence="1">The sequence shown here is derived from an EMBL/GenBank/DDBJ whole genome shotgun (WGS) entry which is preliminary data.</text>
</comment>
<sequence>MQMNESPSPETGQTLPLLMAADLQDHLMTATNDLERLQGLLADACDGLMLRFSSAVQQMEGLMQAATDHRIQASELTPVLQNLGAAVTALQFQDMASQLINHTNRRLRNCADQIAREAMGDDEDGQVVVETLPLRPNPVTQAEMDAGSIELF</sequence>
<proteinExistence type="predicted"/>
<keyword evidence="2" id="KW-1185">Reference proteome</keyword>